<dbReference type="EC" id="3.4.24.-" evidence="8"/>
<evidence type="ECO:0000256" key="6">
    <source>
        <dbReference type="ARBA" id="ARBA00023049"/>
    </source>
</evidence>
<evidence type="ECO:0000256" key="8">
    <source>
        <dbReference type="RuleBase" id="RU366077"/>
    </source>
</evidence>
<dbReference type="GO" id="GO:0006508">
    <property type="term" value="P:proteolysis"/>
    <property type="evidence" value="ECO:0007669"/>
    <property type="project" value="UniProtKB-KW"/>
</dbReference>
<keyword evidence="3 8" id="KW-0479">Metal-binding</keyword>
<dbReference type="Pfam" id="PF01457">
    <property type="entry name" value="Peptidase_M8"/>
    <property type="match status" value="1"/>
</dbReference>
<comment type="cofactor">
    <cofactor evidence="8">
        <name>Zn(2+)</name>
        <dbReference type="ChEBI" id="CHEBI:29105"/>
    </cofactor>
    <text evidence="8">Binds 1 zinc ion per subunit.</text>
</comment>
<evidence type="ECO:0000313" key="9">
    <source>
        <dbReference type="EMBL" id="OON21353.1"/>
    </source>
</evidence>
<keyword evidence="4 8" id="KW-0378">Hydrolase</keyword>
<evidence type="ECO:0000313" key="10">
    <source>
        <dbReference type="Proteomes" id="UP000243686"/>
    </source>
</evidence>
<feature type="chain" id="PRO_5023969459" description="Leishmanolysin-like peptidase" evidence="8">
    <location>
        <begin position="21"/>
        <end position="461"/>
    </location>
</feature>
<name>A0A1S8X4H0_OPIVI</name>
<keyword evidence="10" id="KW-1185">Reference proteome</keyword>
<dbReference type="GO" id="GO:0046872">
    <property type="term" value="F:metal ion binding"/>
    <property type="evidence" value="ECO:0007669"/>
    <property type="project" value="UniProtKB-KW"/>
</dbReference>
<organism evidence="9 10">
    <name type="scientific">Opisthorchis viverrini</name>
    <name type="common">Southeast Asian liver fluke</name>
    <dbReference type="NCBI Taxonomy" id="6198"/>
    <lineage>
        <taxon>Eukaryota</taxon>
        <taxon>Metazoa</taxon>
        <taxon>Spiralia</taxon>
        <taxon>Lophotrochozoa</taxon>
        <taxon>Platyhelminthes</taxon>
        <taxon>Trematoda</taxon>
        <taxon>Digenea</taxon>
        <taxon>Opisthorchiida</taxon>
        <taxon>Opisthorchiata</taxon>
        <taxon>Opisthorchiidae</taxon>
        <taxon>Opisthorchis</taxon>
    </lineage>
</organism>
<feature type="non-terminal residue" evidence="9">
    <location>
        <position position="461"/>
    </location>
</feature>
<keyword evidence="8" id="KW-0732">Signal</keyword>
<reference evidence="9 10" key="1">
    <citation type="submission" date="2015-03" db="EMBL/GenBank/DDBJ databases">
        <title>Draft genome of the nematode, Opisthorchis viverrini.</title>
        <authorList>
            <person name="Mitreva M."/>
        </authorList>
    </citation>
    <scope>NUCLEOTIDE SEQUENCE [LARGE SCALE GENOMIC DNA]</scope>
    <source>
        <strain evidence="9">Khon Kaen</strain>
    </source>
</reference>
<dbReference type="GO" id="GO:0005737">
    <property type="term" value="C:cytoplasm"/>
    <property type="evidence" value="ECO:0007669"/>
    <property type="project" value="TreeGrafter"/>
</dbReference>
<evidence type="ECO:0000256" key="2">
    <source>
        <dbReference type="ARBA" id="ARBA00022670"/>
    </source>
</evidence>
<sequence length="461" mass="51342">MISRIPALLTVFVILNAVDAVSIRSTLKSKVRSKSRLTNIYIQVASSAAFTDGVKIRVTVGKKLNGSETKRDPLSAMVAAVKAWSETLRVKTKPTYSILFPRDCVDDDQEHTKNGIVCREGCLEHTSCGPFTFEKQTVCNNGTQSLPSEPVDPNQAELRIIFEELDATLCTSGLIKADYCATDPLTDRPILGYIGLCPDAYMKSAEKLNALILRAVGRILGFNKKAFAFLRDENGEPRTSRNLSTNLPNNGQDAFGIYTPSSSYLFYKSMSSSMVVDRVENSYLFLALPTLVEYARKYFAYPQLEGIPLEDEGTLGVMEQYFDSRFVSHDVMSSGTDTVTGITGFSLAYMYDSGWYEISDAHEFAGTWGKGKGEDFFNKSCFEYTNIQKSLKLPPTPYCTWTEVTTPACRAYPDSYGYCDIKEDNNSPLIFHMIPPPLNIRLQTSNYFASSQLRNNCPIIS</sequence>
<dbReference type="EMBL" id="KV892167">
    <property type="protein sequence ID" value="OON21353.1"/>
    <property type="molecule type" value="Genomic_DNA"/>
</dbReference>
<dbReference type="InterPro" id="IPR001577">
    <property type="entry name" value="Peptidase_M8"/>
</dbReference>
<dbReference type="Gene3D" id="3.10.170.20">
    <property type="match status" value="1"/>
</dbReference>
<dbReference type="AlphaFoldDB" id="A0A1S8X4H0"/>
<evidence type="ECO:0000256" key="7">
    <source>
        <dbReference type="ARBA" id="ARBA00039717"/>
    </source>
</evidence>
<dbReference type="GO" id="GO:0016020">
    <property type="term" value="C:membrane"/>
    <property type="evidence" value="ECO:0007669"/>
    <property type="project" value="InterPro"/>
</dbReference>
<keyword evidence="5 8" id="KW-0862">Zinc</keyword>
<dbReference type="GO" id="GO:0004222">
    <property type="term" value="F:metalloendopeptidase activity"/>
    <property type="evidence" value="ECO:0007669"/>
    <property type="project" value="UniProtKB-UniRule"/>
</dbReference>
<feature type="signal peptide" evidence="8">
    <location>
        <begin position="1"/>
        <end position="20"/>
    </location>
</feature>
<protein>
    <recommendedName>
        <fullName evidence="7 8">Leishmanolysin-like peptidase</fullName>
        <ecNumber evidence="8">3.4.24.-</ecNumber>
    </recommendedName>
</protein>
<keyword evidence="2 8" id="KW-0645">Protease</keyword>
<proteinExistence type="inferred from homology"/>
<evidence type="ECO:0000256" key="3">
    <source>
        <dbReference type="ARBA" id="ARBA00022723"/>
    </source>
</evidence>
<keyword evidence="6 8" id="KW-0482">Metalloprotease</keyword>
<dbReference type="Proteomes" id="UP000243686">
    <property type="component" value="Unassembled WGS sequence"/>
</dbReference>
<dbReference type="PANTHER" id="PTHR10942:SF0">
    <property type="entry name" value="LEISHMANOLYSIN-LIKE PEPTIDASE"/>
    <property type="match status" value="1"/>
</dbReference>
<evidence type="ECO:0000256" key="4">
    <source>
        <dbReference type="ARBA" id="ARBA00022801"/>
    </source>
</evidence>
<gene>
    <name evidence="9" type="ORF">X801_02750</name>
</gene>
<accession>A0A1S8X4H0</accession>
<dbReference type="SUPFAM" id="SSF55486">
    <property type="entry name" value="Metalloproteases ('zincins'), catalytic domain"/>
    <property type="match status" value="1"/>
</dbReference>
<evidence type="ECO:0000256" key="5">
    <source>
        <dbReference type="ARBA" id="ARBA00022833"/>
    </source>
</evidence>
<comment type="similarity">
    <text evidence="1 8">Belongs to the peptidase M8 family.</text>
</comment>
<dbReference type="Gene3D" id="3.90.132.10">
    <property type="entry name" value="Leishmanolysin , domain 2"/>
    <property type="match status" value="1"/>
</dbReference>
<dbReference type="GO" id="GO:0007155">
    <property type="term" value="P:cell adhesion"/>
    <property type="evidence" value="ECO:0007669"/>
    <property type="project" value="InterPro"/>
</dbReference>
<dbReference type="PANTHER" id="PTHR10942">
    <property type="entry name" value="LEISHMANOLYSIN-LIKE PEPTIDASE"/>
    <property type="match status" value="1"/>
</dbReference>
<evidence type="ECO:0000256" key="1">
    <source>
        <dbReference type="ARBA" id="ARBA00005860"/>
    </source>
</evidence>